<dbReference type="PANTHER" id="PTHR31342">
    <property type="entry name" value="PROTEIN CHUP1, CHLOROPLASTIC"/>
    <property type="match status" value="1"/>
</dbReference>
<dbReference type="OrthoDB" id="2020598at2759"/>
<feature type="region of interest" description="Disordered" evidence="2">
    <location>
        <begin position="266"/>
        <end position="337"/>
    </location>
</feature>
<feature type="compositionally biased region" description="Pro residues" evidence="2">
    <location>
        <begin position="413"/>
        <end position="426"/>
    </location>
</feature>
<evidence type="ECO:0000256" key="2">
    <source>
        <dbReference type="SAM" id="MobiDB-lite"/>
    </source>
</evidence>
<protein>
    <submittedName>
        <fullName evidence="4">Uncharacterized protein At4g04980-like</fullName>
    </submittedName>
</protein>
<proteinExistence type="predicted"/>
<sequence length="845" mass="92469">MKGSKKDNSSQSACNFILMMELRKKIITFRDIIDLPPCSTSVSTDQLLLGTMKDLHKFYPESIPHFHVSELKGLPLDEVLIYFCKALQNLGDTSKVSDEWIDKCKYDIYENDKCDNVDKLVEIALATLNGLVKIAREKFDMMDEDDENKDFSPKANTFGKILKDSYLDNSSCCHSPVTPTSVLPELMNASLKSSYSSPLLLSLRVQAVGKLNPIDVKRLTLHMLPQMGVQVPSSLNQKKIVIEEQKEEAKVNFSVIKALIVDETRDSASQNETLEDPLSKSAYAYGDRTTDGSNAAPPNVSPTPPSSPSEMQPSELSRDIEVATEKSPSPPPTPAEVLSQAKLSTDMETDIRLLPPQAPSAPSAEVLSPTSPSQPGKLLTEMEIDIRSLPPLPPPPPPPPPLFLQPNVVSGGPPLPRPPPLFPMPQPNVEAALPTLVALEPQLPSPPLSTLTKTAATGIPLPPPAPPATPLKSNIGATGATLPPPPPVPLQSKVVAKRAPLPPPPPPPSGSALRTPPPPPPMMLSKGSGPLPPAPPPMFLANGAAPPPLPPGAAKSLRPKKANTKLKRSSHMGNLYRVLKGKVEGRPMQGQSSNGKKSGVGSRASGKQGMADALAEMTKRSAYFQQIEEDVQKYSKSITELKTAISTFNTKDMTELLAFHKYVESILENLTDETQVLARFEGFPTKKLEALRTASALYSKLESMMTELQNWKIESPLAKLLDKLERYFNKIKGDVDALERAKDEESKKFKSHNIDFDFQILVRIKEAMVDISSNCMELAMKERREVKLAENEGSKTKAEAQKKVCVKMLWRAFQFAFRVYTFAGGHDDRADKLTRELAHEIETDP</sequence>
<feature type="compositionally biased region" description="Basic residues" evidence="2">
    <location>
        <begin position="557"/>
        <end position="568"/>
    </location>
</feature>
<dbReference type="Proteomes" id="UP000515121">
    <property type="component" value="Unplaced"/>
</dbReference>
<reference evidence="4" key="1">
    <citation type="submission" date="2025-08" db="UniProtKB">
        <authorList>
            <consortium name="RefSeq"/>
        </authorList>
    </citation>
    <scope>IDENTIFICATION</scope>
    <source>
        <tissue evidence="4">Fruit stalk</tissue>
    </source>
</reference>
<gene>
    <name evidence="4" type="primary">LOC111275073</name>
</gene>
<feature type="compositionally biased region" description="Pro residues" evidence="2">
    <location>
        <begin position="390"/>
        <end position="403"/>
    </location>
</feature>
<dbReference type="GeneID" id="111275073"/>
<feature type="compositionally biased region" description="Low complexity" evidence="2">
    <location>
        <begin position="448"/>
        <end position="459"/>
    </location>
</feature>
<feature type="region of interest" description="Disordered" evidence="2">
    <location>
        <begin position="353"/>
        <end position="427"/>
    </location>
</feature>
<name>A0A6P5WIG5_DURZI</name>
<feature type="region of interest" description="Disordered" evidence="2">
    <location>
        <begin position="581"/>
        <end position="611"/>
    </location>
</feature>
<keyword evidence="1" id="KW-0175">Coiled coil</keyword>
<evidence type="ECO:0000256" key="1">
    <source>
        <dbReference type="ARBA" id="ARBA00023054"/>
    </source>
</evidence>
<dbReference type="AlphaFoldDB" id="A0A6P5WIG5"/>
<dbReference type="InterPro" id="IPR040265">
    <property type="entry name" value="CHUP1/IPGA1-like"/>
</dbReference>
<evidence type="ECO:0000313" key="3">
    <source>
        <dbReference type="Proteomes" id="UP000515121"/>
    </source>
</evidence>
<dbReference type="KEGG" id="dzi:111275073"/>
<accession>A0A6P5WIG5</accession>
<organism evidence="3 4">
    <name type="scientific">Durio zibethinus</name>
    <name type="common">Durian</name>
    <dbReference type="NCBI Taxonomy" id="66656"/>
    <lineage>
        <taxon>Eukaryota</taxon>
        <taxon>Viridiplantae</taxon>
        <taxon>Streptophyta</taxon>
        <taxon>Embryophyta</taxon>
        <taxon>Tracheophyta</taxon>
        <taxon>Spermatophyta</taxon>
        <taxon>Magnoliopsida</taxon>
        <taxon>eudicotyledons</taxon>
        <taxon>Gunneridae</taxon>
        <taxon>Pentapetalae</taxon>
        <taxon>rosids</taxon>
        <taxon>malvids</taxon>
        <taxon>Malvales</taxon>
        <taxon>Malvaceae</taxon>
        <taxon>Helicteroideae</taxon>
        <taxon>Durio</taxon>
    </lineage>
</organism>
<evidence type="ECO:0000313" key="4">
    <source>
        <dbReference type="RefSeq" id="XP_022715920.1"/>
    </source>
</evidence>
<feature type="compositionally biased region" description="Pro residues" evidence="2">
    <location>
        <begin position="460"/>
        <end position="469"/>
    </location>
</feature>
<keyword evidence="3" id="KW-1185">Reference proteome</keyword>
<feature type="compositionally biased region" description="Pro residues" evidence="2">
    <location>
        <begin position="500"/>
        <end position="522"/>
    </location>
</feature>
<dbReference type="PANTHER" id="PTHR31342:SF16">
    <property type="entry name" value="TALIN_MIDDLE DOMAIN-CONTAINING PROTEIN"/>
    <property type="match status" value="1"/>
</dbReference>
<feature type="region of interest" description="Disordered" evidence="2">
    <location>
        <begin position="444"/>
        <end position="568"/>
    </location>
</feature>
<dbReference type="RefSeq" id="XP_022715920.1">
    <property type="nucleotide sequence ID" value="XM_022860185.1"/>
</dbReference>